<protein>
    <submittedName>
        <fullName evidence="1">Uncharacterized protein</fullName>
    </submittedName>
</protein>
<evidence type="ECO:0000313" key="2">
    <source>
        <dbReference type="Proteomes" id="UP000249661"/>
    </source>
</evidence>
<proteinExistence type="predicted"/>
<gene>
    <name evidence="1" type="ORF">BO66DRAFT_427484</name>
</gene>
<reference evidence="1" key="1">
    <citation type="submission" date="2018-02" db="EMBL/GenBank/DDBJ databases">
        <title>The genomes of Aspergillus section Nigri reveals drivers in fungal speciation.</title>
        <authorList>
            <consortium name="DOE Joint Genome Institute"/>
            <person name="Vesth T.C."/>
            <person name="Nybo J."/>
            <person name="Theobald S."/>
            <person name="Brandl J."/>
            <person name="Frisvad J.C."/>
            <person name="Nielsen K.F."/>
            <person name="Lyhne E.K."/>
            <person name="Kogle M.E."/>
            <person name="Kuo A."/>
            <person name="Riley R."/>
            <person name="Clum A."/>
            <person name="Nolan M."/>
            <person name="Lipzen A."/>
            <person name="Salamov A."/>
            <person name="Henrissat B."/>
            <person name="Wiebenga A."/>
            <person name="De vries R.P."/>
            <person name="Grigoriev I.V."/>
            <person name="Mortensen U.H."/>
            <person name="Andersen M.R."/>
            <person name="Baker S.E."/>
        </authorList>
    </citation>
    <scope>NUCLEOTIDE SEQUENCE</scope>
    <source>
        <strain evidence="1">CBS 121060</strain>
    </source>
</reference>
<sequence>MMNLSPPHPRPFFKSHPHINPASLKKPSRWYLPLMAAIALGFGAYNHYTATATSTATSTSQKSLQNQHLYQQQEEERLRKNRALMDAYGDKETLQDIERALVVYDLQ</sequence>
<keyword evidence="2" id="KW-1185">Reference proteome</keyword>
<name>A0ACD1HEF9_9EURO</name>
<dbReference type="EMBL" id="KZ824946">
    <property type="protein sequence ID" value="RAH71865.1"/>
    <property type="molecule type" value="Genomic_DNA"/>
</dbReference>
<organism evidence="1 2">
    <name type="scientific">Aspergillus aculeatinus CBS 121060</name>
    <dbReference type="NCBI Taxonomy" id="1448322"/>
    <lineage>
        <taxon>Eukaryota</taxon>
        <taxon>Fungi</taxon>
        <taxon>Dikarya</taxon>
        <taxon>Ascomycota</taxon>
        <taxon>Pezizomycotina</taxon>
        <taxon>Eurotiomycetes</taxon>
        <taxon>Eurotiomycetidae</taxon>
        <taxon>Eurotiales</taxon>
        <taxon>Aspergillaceae</taxon>
        <taxon>Aspergillus</taxon>
        <taxon>Aspergillus subgen. Circumdati</taxon>
    </lineage>
</organism>
<evidence type="ECO:0000313" key="1">
    <source>
        <dbReference type="EMBL" id="RAH71865.1"/>
    </source>
</evidence>
<accession>A0ACD1HEF9</accession>
<dbReference type="Proteomes" id="UP000249661">
    <property type="component" value="Unassembled WGS sequence"/>
</dbReference>